<dbReference type="NCBIfam" id="NF008316">
    <property type="entry name" value="PRK11104.1"/>
    <property type="match status" value="1"/>
</dbReference>
<dbReference type="Gene3D" id="3.40.50.360">
    <property type="match status" value="1"/>
</dbReference>
<dbReference type="Pfam" id="PF12724">
    <property type="entry name" value="Flavodoxin_5"/>
    <property type="match status" value="1"/>
</dbReference>
<evidence type="ECO:0000259" key="1">
    <source>
        <dbReference type="Pfam" id="PF12724"/>
    </source>
</evidence>
<dbReference type="RefSeq" id="WP_203569392.1">
    <property type="nucleotide sequence ID" value="NZ_WOFE01000001.1"/>
</dbReference>
<dbReference type="InterPro" id="IPR052200">
    <property type="entry name" value="Protoporphyrinogen_IX_DH"/>
</dbReference>
<name>A0ABS2C9B1_9NEIS</name>
<sequence>MPTILIPYASHDGQAQRIATLLAEHLSNADLHCVLLDLHQAAPEQNALQQASLIVLVAAVRYGKHLPAATRWLQRHRSILNTLALAVISVNLTARNREKCDLNRNTYLKKLLNQYAIKPIAACAIAGKLDYPRYRWIDRQMIRLIMLLTGGPTNPSVSTEFTDWHAVQSFAEQLAELATQRR</sequence>
<evidence type="ECO:0000313" key="2">
    <source>
        <dbReference type="EMBL" id="MBM5570068.1"/>
    </source>
</evidence>
<proteinExistence type="predicted"/>
<feature type="domain" description="Flavodoxin" evidence="1">
    <location>
        <begin position="5"/>
        <end position="155"/>
    </location>
</feature>
<gene>
    <name evidence="2" type="primary">hemG</name>
    <name evidence="2" type="ORF">GM173_00575</name>
</gene>
<dbReference type="SUPFAM" id="SSF52218">
    <property type="entry name" value="Flavoproteins"/>
    <property type="match status" value="1"/>
</dbReference>
<reference evidence="2 3" key="1">
    <citation type="submission" date="2019-11" db="EMBL/GenBank/DDBJ databases">
        <title>Novel Deefgea species.</title>
        <authorList>
            <person name="Han J.-H."/>
        </authorList>
    </citation>
    <scope>NUCLEOTIDE SEQUENCE [LARGE SCALE GENOMIC DNA]</scope>
    <source>
        <strain evidence="2 3">LMG 24817</strain>
    </source>
</reference>
<dbReference type="Proteomes" id="UP001195660">
    <property type="component" value="Unassembled WGS sequence"/>
</dbReference>
<keyword evidence="2" id="KW-0560">Oxidoreductase</keyword>
<dbReference type="EC" id="1.3.5.3" evidence="2"/>
<accession>A0ABS2C9B1</accession>
<organism evidence="2 3">
    <name type="scientific">Deefgea chitinilytica</name>
    <dbReference type="NCBI Taxonomy" id="570276"/>
    <lineage>
        <taxon>Bacteria</taxon>
        <taxon>Pseudomonadati</taxon>
        <taxon>Pseudomonadota</taxon>
        <taxon>Betaproteobacteria</taxon>
        <taxon>Neisseriales</taxon>
        <taxon>Chitinibacteraceae</taxon>
        <taxon>Deefgea</taxon>
    </lineage>
</organism>
<evidence type="ECO:0000313" key="3">
    <source>
        <dbReference type="Proteomes" id="UP001195660"/>
    </source>
</evidence>
<dbReference type="GO" id="GO:0016491">
    <property type="term" value="F:oxidoreductase activity"/>
    <property type="evidence" value="ECO:0007669"/>
    <property type="project" value="UniProtKB-KW"/>
</dbReference>
<dbReference type="InterPro" id="IPR026816">
    <property type="entry name" value="Flavodoxin_dom"/>
</dbReference>
<dbReference type="PANTHER" id="PTHR38030:SF2">
    <property type="entry name" value="PROTOPORPHYRINOGEN IX DEHYDROGENASE [QUINONE]"/>
    <property type="match status" value="1"/>
</dbReference>
<dbReference type="PANTHER" id="PTHR38030">
    <property type="entry name" value="PROTOPORPHYRINOGEN IX DEHYDROGENASE [MENAQUINONE]"/>
    <property type="match status" value="1"/>
</dbReference>
<keyword evidence="3" id="KW-1185">Reference proteome</keyword>
<protein>
    <submittedName>
        <fullName evidence="2">Menaquinone-dependent protoporphyrinogen IX dehydrogenase</fullName>
        <ecNumber evidence="2">1.3.5.3</ecNumber>
    </submittedName>
</protein>
<comment type="caution">
    <text evidence="2">The sequence shown here is derived from an EMBL/GenBank/DDBJ whole genome shotgun (WGS) entry which is preliminary data.</text>
</comment>
<dbReference type="InterPro" id="IPR029039">
    <property type="entry name" value="Flavoprotein-like_sf"/>
</dbReference>
<dbReference type="EMBL" id="WOFE01000001">
    <property type="protein sequence ID" value="MBM5570068.1"/>
    <property type="molecule type" value="Genomic_DNA"/>
</dbReference>